<reference evidence="1 2" key="1">
    <citation type="journal article" date="2014" name="Genome Announc.">
        <title>Draft Genome Sequence of Streptomyces roseochromogenes subsp. oscitans DS 12.976, Producer of the Aminocoumarin Antibiotic Clorobiocin.</title>
        <authorList>
            <person name="Ruckert C."/>
            <person name="Kalinowski J."/>
            <person name="Heide L."/>
            <person name="Apel A.K."/>
        </authorList>
    </citation>
    <scope>NUCLEOTIDE SEQUENCE [LARGE SCALE GENOMIC DNA]</scope>
    <source>
        <strain evidence="1 2">DS 12.976</strain>
    </source>
</reference>
<dbReference type="Proteomes" id="UP000017984">
    <property type="component" value="Chromosome"/>
</dbReference>
<sequence length="222" mass="24414">MSSTGVRPVLYRDGTPVPFITAWSGEHMPSQPVAEVCRRGGTGLGFVDEQIHVDRQYGALWVRMPAVRTGQPELRAVHALRQRQAMSRLLCQMCGGPTVGIRDDERTLFLMGAAGGHPICEGERTSSPPVHPVCARLAVENCPRLRRGWAAALVSYTPVWGVQGVMYSPKTLEPEPDVSVSFMDARRLRWVLASRLLVTLEGVTAVNDLDALCEDSEFTEMV</sequence>
<dbReference type="RefSeq" id="WP_023550870.1">
    <property type="nucleotide sequence ID" value="NZ_CM002285.1"/>
</dbReference>
<name>V6JWV3_STRRC</name>
<dbReference type="HOGENOM" id="CLU_096811_0_0_11"/>
<dbReference type="EMBL" id="AWQX01000267">
    <property type="protein sequence ID" value="EST24410.1"/>
    <property type="molecule type" value="Genomic_DNA"/>
</dbReference>
<organism evidence="1 2">
    <name type="scientific">Streptomyces roseochromogenus subsp. oscitans DS 12.976</name>
    <dbReference type="NCBI Taxonomy" id="1352936"/>
    <lineage>
        <taxon>Bacteria</taxon>
        <taxon>Bacillati</taxon>
        <taxon>Actinomycetota</taxon>
        <taxon>Actinomycetes</taxon>
        <taxon>Kitasatosporales</taxon>
        <taxon>Streptomycetaceae</taxon>
        <taxon>Streptomyces</taxon>
    </lineage>
</organism>
<evidence type="ECO:0000313" key="1">
    <source>
        <dbReference type="EMBL" id="EST24410.1"/>
    </source>
</evidence>
<comment type="caution">
    <text evidence="1">The sequence shown here is derived from an EMBL/GenBank/DDBJ whole genome shotgun (WGS) entry which is preliminary data.</text>
</comment>
<keyword evidence="2" id="KW-1185">Reference proteome</keyword>
<dbReference type="OrthoDB" id="3689934at2"/>
<evidence type="ECO:0000313" key="2">
    <source>
        <dbReference type="Proteomes" id="UP000017984"/>
    </source>
</evidence>
<accession>V6JWV3</accession>
<protein>
    <submittedName>
        <fullName evidence="1">Uncharacterized protein</fullName>
    </submittedName>
</protein>
<gene>
    <name evidence="1" type="ORF">M878_30830</name>
</gene>
<dbReference type="STRING" id="1352936.M878_30830"/>
<dbReference type="PATRIC" id="fig|1352936.5.peg.6419"/>
<proteinExistence type="predicted"/>
<dbReference type="AlphaFoldDB" id="V6JWV3"/>